<organism evidence="2 3">
    <name type="scientific">Mucilaginibacter gilvus</name>
    <dbReference type="NCBI Taxonomy" id="2305909"/>
    <lineage>
        <taxon>Bacteria</taxon>
        <taxon>Pseudomonadati</taxon>
        <taxon>Bacteroidota</taxon>
        <taxon>Sphingobacteriia</taxon>
        <taxon>Sphingobacteriales</taxon>
        <taxon>Sphingobacteriaceae</taxon>
        <taxon>Mucilaginibacter</taxon>
    </lineage>
</organism>
<feature type="signal peptide" evidence="1">
    <location>
        <begin position="1"/>
        <end position="27"/>
    </location>
</feature>
<dbReference type="AlphaFoldDB" id="A0A3S3UNZ9"/>
<dbReference type="EMBL" id="SBIW01000006">
    <property type="protein sequence ID" value="RWY50893.1"/>
    <property type="molecule type" value="Genomic_DNA"/>
</dbReference>
<keyword evidence="3" id="KW-1185">Reference proteome</keyword>
<proteinExistence type="predicted"/>
<reference evidence="2 3" key="1">
    <citation type="submission" date="2019-01" db="EMBL/GenBank/DDBJ databases">
        <title>Mucilaginibacter antarcticum sp. nov., isolated from antarctic soil.</title>
        <authorList>
            <person name="Yan Y.-Q."/>
            <person name="Du Z.-J."/>
        </authorList>
    </citation>
    <scope>NUCLEOTIDE SEQUENCE [LARGE SCALE GENOMIC DNA]</scope>
    <source>
        <strain evidence="2 3">F01003</strain>
    </source>
</reference>
<evidence type="ECO:0000256" key="1">
    <source>
        <dbReference type="SAM" id="SignalP"/>
    </source>
</evidence>
<accession>A0A3S3UNZ9</accession>
<comment type="caution">
    <text evidence="2">The sequence shown here is derived from an EMBL/GenBank/DDBJ whole genome shotgun (WGS) entry which is preliminary data.</text>
</comment>
<evidence type="ECO:0000313" key="2">
    <source>
        <dbReference type="EMBL" id="RWY50893.1"/>
    </source>
</evidence>
<name>A0A3S3UNZ9_9SPHI</name>
<dbReference type="RefSeq" id="WP_128534312.1">
    <property type="nucleotide sequence ID" value="NZ_SBIW01000006.1"/>
</dbReference>
<evidence type="ECO:0008006" key="4">
    <source>
        <dbReference type="Google" id="ProtNLM"/>
    </source>
</evidence>
<protein>
    <recommendedName>
        <fullName evidence="4">Outer membrane protein beta-barrel domain-containing protein</fullName>
    </recommendedName>
</protein>
<dbReference type="PROSITE" id="PS51257">
    <property type="entry name" value="PROKAR_LIPOPROTEIN"/>
    <property type="match status" value="1"/>
</dbReference>
<evidence type="ECO:0000313" key="3">
    <source>
        <dbReference type="Proteomes" id="UP000286701"/>
    </source>
</evidence>
<dbReference type="Proteomes" id="UP000286701">
    <property type="component" value="Unassembled WGS sequence"/>
</dbReference>
<feature type="chain" id="PRO_5018773715" description="Outer membrane protein beta-barrel domain-containing protein" evidence="1">
    <location>
        <begin position="28"/>
        <end position="267"/>
    </location>
</feature>
<sequence length="267" mass="28888">MKNLNLCLFLAIIIAATLSSCSKQYYAPGLFQNDVQLMIKPQSQDSVKSKVYISGVLLTQSGASGQGSSTSGLLNLYQSHTLKNVNLSYGVLGYTGNYSRNESSTTNNSSGQTSTTETHISKSFTGYGFNGSASVYFSNALVDFRVLGADLVYTHESGDYLAFRRSVFGQPGILSSPRADMITYGIFTEYVFHPKADLNFGFKVFFNKTTGKVNQDLQNAVNSYENGFYTTGGSLFAEFNRINVHATAAFASNLIAGGIQLGVGYSF</sequence>
<gene>
    <name evidence="2" type="ORF">EPL05_12525</name>
</gene>
<keyword evidence="1" id="KW-0732">Signal</keyword>
<dbReference type="OrthoDB" id="792799at2"/>